<feature type="non-terminal residue" evidence="1">
    <location>
        <position position="1"/>
    </location>
</feature>
<organism evidence="1">
    <name type="scientific">marine metagenome</name>
    <dbReference type="NCBI Taxonomy" id="408172"/>
    <lineage>
        <taxon>unclassified sequences</taxon>
        <taxon>metagenomes</taxon>
        <taxon>ecological metagenomes</taxon>
    </lineage>
</organism>
<dbReference type="EMBL" id="UINC01023377">
    <property type="protein sequence ID" value="SVA94906.1"/>
    <property type="molecule type" value="Genomic_DNA"/>
</dbReference>
<protein>
    <submittedName>
        <fullName evidence="1">Uncharacterized protein</fullName>
    </submittedName>
</protein>
<feature type="non-terminal residue" evidence="1">
    <location>
        <position position="25"/>
    </location>
</feature>
<proteinExistence type="predicted"/>
<sequence>TATTSWRKRWRIFRRGKWVALHRLS</sequence>
<reference evidence="1" key="1">
    <citation type="submission" date="2018-05" db="EMBL/GenBank/DDBJ databases">
        <authorList>
            <person name="Lanie J.A."/>
            <person name="Ng W.-L."/>
            <person name="Kazmierczak K.M."/>
            <person name="Andrzejewski T.M."/>
            <person name="Davidsen T.M."/>
            <person name="Wayne K.J."/>
            <person name="Tettelin H."/>
            <person name="Glass J.I."/>
            <person name="Rusch D."/>
            <person name="Podicherti R."/>
            <person name="Tsui H.-C.T."/>
            <person name="Winkler M.E."/>
        </authorList>
    </citation>
    <scope>NUCLEOTIDE SEQUENCE</scope>
</reference>
<name>A0A382A062_9ZZZZ</name>
<accession>A0A382A062</accession>
<evidence type="ECO:0000313" key="1">
    <source>
        <dbReference type="EMBL" id="SVA94906.1"/>
    </source>
</evidence>
<gene>
    <name evidence="1" type="ORF">METZ01_LOCUS147760</name>
</gene>
<dbReference type="AlphaFoldDB" id="A0A382A062"/>